<protein>
    <submittedName>
        <fullName evidence="3">RDD family protein</fullName>
    </submittedName>
</protein>
<feature type="region of interest" description="Disordered" evidence="1">
    <location>
        <begin position="1"/>
        <end position="27"/>
    </location>
</feature>
<dbReference type="EMBL" id="JAEIOS010000011">
    <property type="protein sequence ID" value="MBI8989341.1"/>
    <property type="molecule type" value="Genomic_DNA"/>
</dbReference>
<dbReference type="PANTHER" id="PTHR36115">
    <property type="entry name" value="PROLINE-RICH ANTIGEN HOMOLOG-RELATED"/>
    <property type="match status" value="1"/>
</dbReference>
<name>A0A934I5B6_9CORY</name>
<gene>
    <name evidence="3" type="ORF">JDV75_06140</name>
</gene>
<evidence type="ECO:0000313" key="3">
    <source>
        <dbReference type="EMBL" id="MBI8989341.1"/>
    </source>
</evidence>
<dbReference type="AlphaFoldDB" id="A0A934I5B6"/>
<feature type="transmembrane region" description="Helical" evidence="2">
    <location>
        <begin position="119"/>
        <end position="139"/>
    </location>
</feature>
<dbReference type="PIRSF" id="PIRSF021697">
    <property type="entry name" value="UCP021697"/>
    <property type="match status" value="1"/>
</dbReference>
<dbReference type="Proteomes" id="UP000645966">
    <property type="component" value="Unassembled WGS sequence"/>
</dbReference>
<feature type="transmembrane region" description="Helical" evidence="2">
    <location>
        <begin position="52"/>
        <end position="70"/>
    </location>
</feature>
<dbReference type="PANTHER" id="PTHR36115:SF6">
    <property type="entry name" value="PROLINE-RICH ANTIGEN HOMOLOG"/>
    <property type="match status" value="1"/>
</dbReference>
<organism evidence="3 4">
    <name type="scientific">Corynebacterium meridianum</name>
    <dbReference type="NCBI Taxonomy" id="2765363"/>
    <lineage>
        <taxon>Bacteria</taxon>
        <taxon>Bacillati</taxon>
        <taxon>Actinomycetota</taxon>
        <taxon>Actinomycetes</taxon>
        <taxon>Mycobacteriales</taxon>
        <taxon>Corynebacteriaceae</taxon>
        <taxon>Corynebacterium</taxon>
    </lineage>
</organism>
<feature type="transmembrane region" description="Helical" evidence="2">
    <location>
        <begin position="76"/>
        <end position="98"/>
    </location>
</feature>
<keyword evidence="2" id="KW-0812">Transmembrane</keyword>
<reference evidence="3" key="1">
    <citation type="submission" date="2020-12" db="EMBL/GenBank/DDBJ databases">
        <title>Genome public.</title>
        <authorList>
            <person name="Sun Q."/>
        </authorList>
    </citation>
    <scope>NUCLEOTIDE SEQUENCE</scope>
    <source>
        <strain evidence="3">CCM 8863</strain>
    </source>
</reference>
<dbReference type="InterPro" id="IPR016795">
    <property type="entry name" value="UCP021697"/>
</dbReference>
<keyword evidence="2" id="KW-1133">Transmembrane helix</keyword>
<dbReference type="RefSeq" id="WP_198738331.1">
    <property type="nucleotide sequence ID" value="NZ_JAEIOS010000011.1"/>
</dbReference>
<keyword evidence="2" id="KW-0472">Membrane</keyword>
<evidence type="ECO:0000313" key="4">
    <source>
        <dbReference type="Proteomes" id="UP000645966"/>
    </source>
</evidence>
<evidence type="ECO:0000256" key="1">
    <source>
        <dbReference type="SAM" id="MobiDB-lite"/>
    </source>
</evidence>
<sequence length="158" mass="16954">MARDKHSWLDGPQIPAENEDPLAPAKWPGERLGLPEEGYGALASVMRRVGGIALDWVVAMLATVIVTSMTDALGGFATVELLMFFIISVISVTLFARTPGQAMMRMGVARIDRPGQRVGFVRALVRAVLAVFIFPPVLVDSDGRGLHDRVTGTAVILG</sequence>
<evidence type="ECO:0000256" key="2">
    <source>
        <dbReference type="SAM" id="Phobius"/>
    </source>
</evidence>
<proteinExistence type="predicted"/>
<accession>A0A934I5B6</accession>
<comment type="caution">
    <text evidence="3">The sequence shown here is derived from an EMBL/GenBank/DDBJ whole genome shotgun (WGS) entry which is preliminary data.</text>
</comment>
<keyword evidence="4" id="KW-1185">Reference proteome</keyword>
<dbReference type="InterPro" id="IPR051791">
    <property type="entry name" value="Pra-immunoreactive"/>
</dbReference>